<feature type="signal peptide" evidence="1">
    <location>
        <begin position="1"/>
        <end position="15"/>
    </location>
</feature>
<dbReference type="AlphaFoldDB" id="A0AAN7SBQ9"/>
<accession>A0AAN7SBQ9</accession>
<organism evidence="2 3">
    <name type="scientific">Aquatica leii</name>
    <dbReference type="NCBI Taxonomy" id="1421715"/>
    <lineage>
        <taxon>Eukaryota</taxon>
        <taxon>Metazoa</taxon>
        <taxon>Ecdysozoa</taxon>
        <taxon>Arthropoda</taxon>
        <taxon>Hexapoda</taxon>
        <taxon>Insecta</taxon>
        <taxon>Pterygota</taxon>
        <taxon>Neoptera</taxon>
        <taxon>Endopterygota</taxon>
        <taxon>Coleoptera</taxon>
        <taxon>Polyphaga</taxon>
        <taxon>Elateriformia</taxon>
        <taxon>Elateroidea</taxon>
        <taxon>Lampyridae</taxon>
        <taxon>Luciolinae</taxon>
        <taxon>Aquatica</taxon>
    </lineage>
</organism>
<dbReference type="Proteomes" id="UP001353858">
    <property type="component" value="Unassembled WGS sequence"/>
</dbReference>
<gene>
    <name evidence="2" type="ORF">RN001_014851</name>
</gene>
<evidence type="ECO:0000313" key="3">
    <source>
        <dbReference type="Proteomes" id="UP001353858"/>
    </source>
</evidence>
<keyword evidence="3" id="KW-1185">Reference proteome</keyword>
<keyword evidence="1" id="KW-0732">Signal</keyword>
<reference evidence="3" key="1">
    <citation type="submission" date="2023-01" db="EMBL/GenBank/DDBJ databases">
        <title>Key to firefly adult light organ development and bioluminescence: homeobox transcription factors regulate luciferase expression and transportation to peroxisome.</title>
        <authorList>
            <person name="Fu X."/>
        </authorList>
    </citation>
    <scope>NUCLEOTIDE SEQUENCE [LARGE SCALE GENOMIC DNA]</scope>
</reference>
<sequence>MIILWVTLTAVVVDCLVINDKMNKLALDVDAMDQSYPVNQDHDVPIENTDDFELSTDAMVYQIIETKVVRFSENTFETVKEVEPQ</sequence>
<comment type="caution">
    <text evidence="2">The sequence shown here is derived from an EMBL/GenBank/DDBJ whole genome shotgun (WGS) entry which is preliminary data.</text>
</comment>
<evidence type="ECO:0000313" key="2">
    <source>
        <dbReference type="EMBL" id="KAK4872822.1"/>
    </source>
</evidence>
<proteinExistence type="predicted"/>
<feature type="chain" id="PRO_5043047814" evidence="1">
    <location>
        <begin position="16"/>
        <end position="85"/>
    </location>
</feature>
<evidence type="ECO:0000256" key="1">
    <source>
        <dbReference type="SAM" id="SignalP"/>
    </source>
</evidence>
<protein>
    <submittedName>
        <fullName evidence="2">Uncharacterized protein</fullName>
    </submittedName>
</protein>
<dbReference type="EMBL" id="JARPUR010000007">
    <property type="protein sequence ID" value="KAK4872822.1"/>
    <property type="molecule type" value="Genomic_DNA"/>
</dbReference>
<name>A0AAN7SBQ9_9COLE</name>